<dbReference type="Pfam" id="PF00550">
    <property type="entry name" value="PP-binding"/>
    <property type="match status" value="1"/>
</dbReference>
<evidence type="ECO:0000256" key="28">
    <source>
        <dbReference type="ARBA" id="ARBA00047400"/>
    </source>
</evidence>
<evidence type="ECO:0000256" key="12">
    <source>
        <dbReference type="ARBA" id="ARBA00022898"/>
    </source>
</evidence>
<evidence type="ECO:0000256" key="50">
    <source>
        <dbReference type="ARBA" id="ARBA00049263"/>
    </source>
</evidence>
<comment type="catalytic activity">
    <reaction evidence="31">
        <text>(2E)-butenoyl-[ACP] + NADPH + H(+) = butanoyl-[ACP] + NADP(+)</text>
        <dbReference type="Rhea" id="RHEA:41812"/>
        <dbReference type="Rhea" id="RHEA-COMP:9627"/>
        <dbReference type="Rhea" id="RHEA-COMP:9628"/>
        <dbReference type="ChEBI" id="CHEBI:15378"/>
        <dbReference type="ChEBI" id="CHEBI:57783"/>
        <dbReference type="ChEBI" id="CHEBI:58349"/>
        <dbReference type="ChEBI" id="CHEBI:78453"/>
        <dbReference type="ChEBI" id="CHEBI:78454"/>
    </reaction>
    <physiologicalReaction direction="left-to-right" evidence="31">
        <dbReference type="Rhea" id="RHEA:41813"/>
    </physiologicalReaction>
</comment>
<comment type="catalytic activity">
    <reaction evidence="25">
        <text>acetyl-CoA + n malonyl-CoA + 2n NADPH + 2n H(+) = a long-chain fatty acid + (n+1) CoA + n CO2 + 2n NADP(+).</text>
        <dbReference type="EC" id="2.3.1.85"/>
    </reaction>
</comment>
<accession>A0A0L0BQ63</accession>
<dbReference type="Gene3D" id="3.30.70.3290">
    <property type="match status" value="1"/>
</dbReference>
<evidence type="ECO:0000256" key="51">
    <source>
        <dbReference type="ARBA" id="ARBA00049414"/>
    </source>
</evidence>
<dbReference type="InterPro" id="IPR050091">
    <property type="entry name" value="PKS_NRPS_Biosynth_Enz"/>
</dbReference>
<comment type="catalytic activity">
    <reaction evidence="20">
        <text>(3R)-hydroxytetradecanoyl-[ACP] = (2E)-tetradecenoyl-[ACP] + H2O</text>
        <dbReference type="Rhea" id="RHEA:41892"/>
        <dbReference type="Rhea" id="RHEA-COMP:9646"/>
        <dbReference type="Rhea" id="RHEA-COMP:9647"/>
        <dbReference type="ChEBI" id="CHEBI:15377"/>
        <dbReference type="ChEBI" id="CHEBI:78474"/>
        <dbReference type="ChEBI" id="CHEBI:78475"/>
    </reaction>
    <physiologicalReaction direction="left-to-right" evidence="20">
        <dbReference type="Rhea" id="RHEA:41893"/>
    </physiologicalReaction>
</comment>
<dbReference type="PROSITE" id="PS50075">
    <property type="entry name" value="CARRIER"/>
    <property type="match status" value="1"/>
</dbReference>
<evidence type="ECO:0000259" key="59">
    <source>
        <dbReference type="PROSITE" id="PS52019"/>
    </source>
</evidence>
<evidence type="ECO:0000256" key="1">
    <source>
        <dbReference type="ARBA" id="ARBA00005189"/>
    </source>
</evidence>
<evidence type="ECO:0000256" key="42">
    <source>
        <dbReference type="ARBA" id="ARBA00048571"/>
    </source>
</evidence>
<evidence type="ECO:0000256" key="39">
    <source>
        <dbReference type="ARBA" id="ARBA00048289"/>
    </source>
</evidence>
<dbReference type="Gene3D" id="3.90.180.10">
    <property type="entry name" value="Medium-chain alcohol dehydrogenases, catalytic domain"/>
    <property type="match status" value="1"/>
</dbReference>
<evidence type="ECO:0000256" key="17">
    <source>
        <dbReference type="ARBA" id="ARBA00023373"/>
    </source>
</evidence>
<evidence type="ECO:0000256" key="53">
    <source>
        <dbReference type="ARBA" id="ARBA00049449"/>
    </source>
</evidence>
<evidence type="ECO:0000256" key="45">
    <source>
        <dbReference type="ARBA" id="ARBA00048704"/>
    </source>
</evidence>
<comment type="catalytic activity">
    <reaction evidence="18">
        <text>(3R)-hydroxydecanoyl-[ACP] = (2E)-decenoyl-[ACP] + H2O</text>
        <dbReference type="Rhea" id="RHEA:41860"/>
        <dbReference type="Rhea" id="RHEA-COMP:9638"/>
        <dbReference type="Rhea" id="RHEA-COMP:9639"/>
        <dbReference type="ChEBI" id="CHEBI:15377"/>
        <dbReference type="ChEBI" id="CHEBI:78466"/>
        <dbReference type="ChEBI" id="CHEBI:78467"/>
    </reaction>
    <physiologicalReaction direction="left-to-right" evidence="18">
        <dbReference type="Rhea" id="RHEA:41861"/>
    </physiologicalReaction>
</comment>
<dbReference type="Pfam" id="PF13602">
    <property type="entry name" value="ADH_zinc_N_2"/>
    <property type="match status" value="1"/>
</dbReference>
<evidence type="ECO:0000256" key="18">
    <source>
        <dbReference type="ARBA" id="ARBA00023388"/>
    </source>
</evidence>
<comment type="catalytic activity">
    <reaction evidence="46">
        <text>3-oxotetradecanoyl-[ACP] + NADPH + H(+) = (3R)-hydroxytetradecanoyl-[ACP] + NADP(+)</text>
        <dbReference type="Rhea" id="RHEA:41888"/>
        <dbReference type="Rhea" id="RHEA-COMP:9645"/>
        <dbReference type="Rhea" id="RHEA-COMP:9646"/>
        <dbReference type="ChEBI" id="CHEBI:15378"/>
        <dbReference type="ChEBI" id="CHEBI:57783"/>
        <dbReference type="ChEBI" id="CHEBI:58349"/>
        <dbReference type="ChEBI" id="CHEBI:78473"/>
        <dbReference type="ChEBI" id="CHEBI:78474"/>
    </reaction>
    <physiologicalReaction direction="left-to-right" evidence="46">
        <dbReference type="Rhea" id="RHEA:41889"/>
    </physiologicalReaction>
</comment>
<evidence type="ECO:0000256" key="38">
    <source>
        <dbReference type="ARBA" id="ARBA00048281"/>
    </source>
</evidence>
<dbReference type="SUPFAM" id="SSF47336">
    <property type="entry name" value="ACP-like"/>
    <property type="match status" value="1"/>
</dbReference>
<comment type="catalytic activity">
    <reaction evidence="42">
        <text>3-oxohexanoyl-[ACP] + NADPH + H(+) = (3R)-hydroxyhexanoyl-[ACP] + NADP(+)</text>
        <dbReference type="Rhea" id="RHEA:41824"/>
        <dbReference type="Rhea" id="RHEA-COMP:9629"/>
        <dbReference type="Rhea" id="RHEA-COMP:9630"/>
        <dbReference type="ChEBI" id="CHEBI:15378"/>
        <dbReference type="ChEBI" id="CHEBI:57783"/>
        <dbReference type="ChEBI" id="CHEBI:58349"/>
        <dbReference type="ChEBI" id="CHEBI:78456"/>
        <dbReference type="ChEBI" id="CHEBI:78457"/>
    </reaction>
    <physiologicalReaction direction="left-to-right" evidence="42">
        <dbReference type="Rhea" id="RHEA:41825"/>
    </physiologicalReaction>
</comment>
<evidence type="ECO:0000256" key="6">
    <source>
        <dbReference type="ARBA" id="ARBA00013191"/>
    </source>
</evidence>
<evidence type="ECO:0000256" key="14">
    <source>
        <dbReference type="ARBA" id="ARBA00023268"/>
    </source>
</evidence>
<evidence type="ECO:0000256" key="30">
    <source>
        <dbReference type="ARBA" id="ARBA00047451"/>
    </source>
</evidence>
<dbReference type="InterPro" id="IPR036291">
    <property type="entry name" value="NAD(P)-bd_dom_sf"/>
</dbReference>
<dbReference type="SMART" id="SM00825">
    <property type="entry name" value="PKS_KS"/>
    <property type="match status" value="1"/>
</dbReference>
<feature type="domain" description="PKS/mFAS DH" evidence="59">
    <location>
        <begin position="877"/>
        <end position="1141"/>
    </location>
</feature>
<evidence type="ECO:0000256" key="43">
    <source>
        <dbReference type="ARBA" id="ARBA00048650"/>
    </source>
</evidence>
<dbReference type="GO" id="GO:0006633">
    <property type="term" value="P:fatty acid biosynthetic process"/>
    <property type="evidence" value="ECO:0007669"/>
    <property type="project" value="UniProtKB-UniPathway"/>
</dbReference>
<comment type="catalytic activity">
    <reaction evidence="50">
        <text>3-oxododecanoyl-[ACP] + NADPH + H(+) = (3R)-hydroxydodecanoyl-[ACP] + NADP(+)</text>
        <dbReference type="Rhea" id="RHEA:41872"/>
        <dbReference type="Rhea" id="RHEA-COMP:9641"/>
        <dbReference type="Rhea" id="RHEA-COMP:9642"/>
        <dbReference type="ChEBI" id="CHEBI:15378"/>
        <dbReference type="ChEBI" id="CHEBI:57783"/>
        <dbReference type="ChEBI" id="CHEBI:58349"/>
        <dbReference type="ChEBI" id="CHEBI:78469"/>
        <dbReference type="ChEBI" id="CHEBI:78470"/>
    </reaction>
    <physiologicalReaction direction="left-to-right" evidence="50">
        <dbReference type="Rhea" id="RHEA:41873"/>
    </physiologicalReaction>
</comment>
<evidence type="ECO:0000256" key="29">
    <source>
        <dbReference type="ARBA" id="ARBA00047440"/>
    </source>
</evidence>
<evidence type="ECO:0000256" key="27">
    <source>
        <dbReference type="ARBA" id="ARBA00047394"/>
    </source>
</evidence>
<dbReference type="Gene3D" id="3.10.129.110">
    <property type="entry name" value="Polyketide synthase dehydratase"/>
    <property type="match status" value="1"/>
</dbReference>
<comment type="catalytic activity">
    <reaction evidence="44">
        <text>holo-[ACP] + acetyl-CoA = acetyl-[ACP] + CoA</text>
        <dbReference type="Rhea" id="RHEA:41788"/>
        <dbReference type="Rhea" id="RHEA-COMP:9621"/>
        <dbReference type="Rhea" id="RHEA-COMP:9685"/>
        <dbReference type="ChEBI" id="CHEBI:57287"/>
        <dbReference type="ChEBI" id="CHEBI:57288"/>
        <dbReference type="ChEBI" id="CHEBI:64479"/>
        <dbReference type="ChEBI" id="CHEBI:78446"/>
        <dbReference type="EC" id="2.3.1.38"/>
    </reaction>
    <physiologicalReaction direction="left-to-right" evidence="44">
        <dbReference type="Rhea" id="RHEA:41789"/>
    </physiologicalReaction>
</comment>
<evidence type="ECO:0000256" key="22">
    <source>
        <dbReference type="ARBA" id="ARBA00023401"/>
    </source>
</evidence>
<feature type="region of interest" description="N-terminal hotdog fold" evidence="56">
    <location>
        <begin position="877"/>
        <end position="1002"/>
    </location>
</feature>
<evidence type="ECO:0000256" key="7">
    <source>
        <dbReference type="ARBA" id="ARBA00018769"/>
    </source>
</evidence>
<dbReference type="InterPro" id="IPR018201">
    <property type="entry name" value="Ketoacyl_synth_AS"/>
</dbReference>
<evidence type="ECO:0000256" key="20">
    <source>
        <dbReference type="ARBA" id="ARBA00023398"/>
    </source>
</evidence>
<evidence type="ECO:0000256" key="8">
    <source>
        <dbReference type="ARBA" id="ARBA00022450"/>
    </source>
</evidence>
<dbReference type="InterPro" id="IPR042104">
    <property type="entry name" value="PKS_dehydratase_sf"/>
</dbReference>
<dbReference type="EC" id="3.1.2.14" evidence="3"/>
<comment type="catalytic activity">
    <reaction evidence="28">
        <text>a (3R)-hydroxyacyl-[ACP] + NADP(+) = a 3-oxoacyl-[ACP] + NADPH + H(+)</text>
        <dbReference type="Rhea" id="RHEA:17397"/>
        <dbReference type="Rhea" id="RHEA-COMP:9916"/>
        <dbReference type="Rhea" id="RHEA-COMP:9945"/>
        <dbReference type="ChEBI" id="CHEBI:15378"/>
        <dbReference type="ChEBI" id="CHEBI:57783"/>
        <dbReference type="ChEBI" id="CHEBI:58349"/>
        <dbReference type="ChEBI" id="CHEBI:78776"/>
        <dbReference type="ChEBI" id="CHEBI:78827"/>
        <dbReference type="EC" id="1.1.1.100"/>
    </reaction>
    <physiologicalReaction direction="right-to-left" evidence="28">
        <dbReference type="Rhea" id="RHEA:17399"/>
    </physiologicalReaction>
</comment>
<comment type="catalytic activity">
    <reaction evidence="33">
        <text>(2E)-hexadecenoyl-[ACP] + NADPH + H(+) = hexadecanoyl-[ACP] + NADP(+)</text>
        <dbReference type="Rhea" id="RHEA:41912"/>
        <dbReference type="Rhea" id="RHEA-COMP:9651"/>
        <dbReference type="Rhea" id="RHEA-COMP:9652"/>
        <dbReference type="ChEBI" id="CHEBI:15378"/>
        <dbReference type="ChEBI" id="CHEBI:57783"/>
        <dbReference type="ChEBI" id="CHEBI:58349"/>
        <dbReference type="ChEBI" id="CHEBI:78481"/>
        <dbReference type="ChEBI" id="CHEBI:78483"/>
    </reaction>
    <physiologicalReaction direction="left-to-right" evidence="33">
        <dbReference type="Rhea" id="RHEA:41913"/>
    </physiologicalReaction>
</comment>
<comment type="caution">
    <text evidence="60">The sequence shown here is derived from an EMBL/GenBank/DDBJ whole genome shotgun (WGS) entry which is preliminary data.</text>
</comment>
<sequence>MSNINETSENISSTSGSEKKYKKYSRIFPETEGDDIVISGISGKFPNCHNTAEYEYNLYNKIDMVDDDERRWRHFNPEIPKRSGKIYELEKFDATFFGVHFKQAHTMDPQTRILMETAYEAVIDAGINPKTLRGTKTGVYIGSCISESEKTWFYEKVSSGGFGITGCSRAMLANRISYALGLQGPSFLVDTACSSSMYALDNAFTALRNGEIDAAIIGGANLLLHPFVTLQFARLGVLAADGFCRPFDKDASGYTRSEAINCMFLQRKRNAKRVYATVVYSKTNCDGFKPEGITYPSGKLQEQLLSEFYNEVNVSPDDLGYLEAHSTGTVVGDPEECRAIDNVLCSQRTSPLLVGSVKSNVGHSEAASGVNSLIKACFAFENGKIPPNINFVEIKPEISALAEGRLVVVKDVMDLEKPYIGINSFGFGGANAHALLKAFEKTKINNGVPEDDIPRLVTWAGRNEQSVNTILEAIEKRPLDAEFIALLQNIQNDEVSGLVFRGFGICSKNGQEEPATILVKDVQHYTGIKRPIVWVFSGMGSQWSQMGTSLMIIPQFRQSIERCHAALLPKGLNLIHILTSDDPTVFDNILHSFVGIAAIQIGLVDVLRSLNLEPDYIIGHSVGELGCGYADGGFTPEQMILASYYRGKVSLEIEKIKGSMAAVGIGFKKIVNMLPSTIEVACHNGADSCTISGPADDVANFVSELKSKDIFAKEVPCSNIAYHSRYIAHMGPQLLKYLQKTIPNPKQRSTKWLSSSVPKSEWDQPGRNLCSAEYHTNNLLSSVLFEETFALLPKNSLTIEIAPHGLLQAILKRSMPGGIHIPLTQRANKNNGLFFLTALGKLFTSGINFPVQNLYPKVEFPVSRGTPGISSLIRWDHKEDWFITKYENMKTKSSGERVFTVNLGSDDEEYMTGHVIDGKVLVPATCYLQYVWETFSLMYHGPSFMDVPVEFEDVKFLRATNINAKTSVDLTVMIHYGTGNFEITESGALVVTGRISEIENPTIPKAPNFKENSDFPMVSKKDFYKELKLRGYHYNGTFQAVQEARGDGLYGKVEWKYNWVTFMDAMLQIHILGTDARSLLLPTQIRKLRIYGLHHFNIMTTMDPENRVFDVYVDHDANRIVAGGIELIGLHASPVQRRKPPGVPVLEKYNFLPHFPSPVVSEADAARICVQLALENVPSLKMKIVEVDTDGRLPIISNFLDSVEDLPVITGDYMFLSSQAITDIPAAIHVENGKLSTQSNCNFIIVGGLGGQMNEETIKATNKSLLDNGYLVVRERTTSNIENLVIPENFKMLAVMPLENNEEVILLLQKTKKNFNLEPLVIEVSESDQDFEWLSKVQHAITNKTPVVLYAFNEKLNGLIGLVNCLRKEPDGNLVIGFFIDDQNAPPFRLSDPFYGNQYALRLAINVYKNGKWGTYRHLQLKTDEKCIARGDHVYGNVMQRGDLSSFRWFEGPFDAKECPIKVVYSSVNFRDVMLVTGRLGVELYSSSRIHQSCLLGIEFSGIEIKTGRRIMSMVERSGIASYIEKPSRLIFTVPDHWSLKEAATVPAVYITVYYAFFVCSDIRKGKSILIHAGTGGVGLAAIRTALAYNMEVFTTCSTPQKKKFLLETFPQLKESHIGNSRDTSFEYMISRETNGKGVDFVLNSLAEDKLFASVRCLGMCGHFLEIGKFDMANDSKLGMSCFLKELTFHAVLADRLVNASDEEIDHLKHIIEVDIAKGIIQPLPVNVFQAPQIEQAFRFLVGGKHIGKVIIQVREDIESEKTIPLTALKQVYFNENLSYVIPGGLGGFGLELADWMVIRGAKNIVLSSSRGITKDYQSYRIALWKTYGCSIKVSTSDITSYEGCKKLLQEAEEMAPVGGIFNLAVVLRDGIFTNLTKESFMESFASKAIATKYLDKLSREKCPKLKHFVVFSSVSCGRGNAGQTNYGMANSIMERIVEDRVANGYPAKAVQWGAVGEVGLVADMAEDKIDMEIGGTLQQRISSCLQELDKLLSVPDAIVASMVVAEKRVGRSGNESIVETVMNIMGIRDLKSVSLGTTLSEMGMDSLMAVEIKQTLERDFELVLTPQDLRSLTFQKLQEFADARERENTEVVKMIFASEGKEQAMELLLRNLGDEACCDEILVQLNTAADSSKINMPPTIFIPGLEGTAGQAWYKIGSQIISRANVLQLHSFAELTTVKAIAEAAFEHVKSVLTASQPFYIIGYSFGTYVALQLVALLEKAGYRGQLLLIDGAPHFLTKLTRLQLGENFTDNELYDLLLSLISSLIFPEETKETTGLVFHKIPTLEGKLEKFMEYVAKQDLYSKEYSATMVNAMFRRIKMAAQYDLDNIEELKTPITLIRPAEVALQDIEEDYCLTRITSGKVVMKVIEGSHSSMLDNPILPQIINDFDPAVKDDKNFEEYIRDGNPSKIC</sequence>
<evidence type="ECO:0000256" key="33">
    <source>
        <dbReference type="ARBA" id="ARBA00047810"/>
    </source>
</evidence>
<dbReference type="Proteomes" id="UP000037069">
    <property type="component" value="Unassembled WGS sequence"/>
</dbReference>
<dbReference type="PROSITE" id="PS52019">
    <property type="entry name" value="PKS_MFAS_DH"/>
    <property type="match status" value="1"/>
</dbReference>
<dbReference type="Gene3D" id="3.40.47.10">
    <property type="match status" value="1"/>
</dbReference>
<dbReference type="InterPro" id="IPR049900">
    <property type="entry name" value="PKS_mFAS_DH"/>
</dbReference>
<dbReference type="STRING" id="7375.A0A0L0BQ63"/>
<dbReference type="UniPathway" id="UPA00094"/>
<dbReference type="PANTHER" id="PTHR43775">
    <property type="entry name" value="FATTY ACID SYNTHASE"/>
    <property type="match status" value="1"/>
</dbReference>
<comment type="catalytic activity">
    <reaction evidence="43">
        <text>a 2,3-saturated acyl-[ACP] + NADP(+) = a (2E)-enoyl-[ACP] + NADPH + H(+)</text>
        <dbReference type="Rhea" id="RHEA:22564"/>
        <dbReference type="Rhea" id="RHEA-COMP:9925"/>
        <dbReference type="Rhea" id="RHEA-COMP:9926"/>
        <dbReference type="ChEBI" id="CHEBI:15378"/>
        <dbReference type="ChEBI" id="CHEBI:57783"/>
        <dbReference type="ChEBI" id="CHEBI:58349"/>
        <dbReference type="ChEBI" id="CHEBI:78784"/>
        <dbReference type="ChEBI" id="CHEBI:78785"/>
        <dbReference type="EC" id="1.3.1.39"/>
    </reaction>
    <physiologicalReaction direction="right-to-left" evidence="43">
        <dbReference type="Rhea" id="RHEA:22566"/>
    </physiologicalReaction>
</comment>
<keyword evidence="13" id="KW-0007">Acetylation</keyword>
<feature type="active site" description="Proton acceptor; for dehydratase activity" evidence="56">
    <location>
        <position position="914"/>
    </location>
</feature>
<evidence type="ECO:0000256" key="55">
    <source>
        <dbReference type="ARBA" id="ARBA00049533"/>
    </source>
</evidence>
<dbReference type="InterPro" id="IPR049391">
    <property type="entry name" value="FAS_pseudo-KR"/>
</dbReference>
<evidence type="ECO:0000256" key="11">
    <source>
        <dbReference type="ARBA" id="ARBA00022799"/>
    </source>
</evidence>
<dbReference type="Gene3D" id="3.40.50.720">
    <property type="entry name" value="NAD(P)-binding Rossmann-like Domain"/>
    <property type="match status" value="1"/>
</dbReference>
<comment type="catalytic activity">
    <reaction evidence="22">
        <text>(3R)-hydroxyhexadecanoyl-[ACP] = (2E)-hexadecenoyl-[ACP] + H2O</text>
        <dbReference type="Rhea" id="RHEA:41908"/>
        <dbReference type="Rhea" id="RHEA-COMP:9650"/>
        <dbReference type="Rhea" id="RHEA-COMP:9651"/>
        <dbReference type="ChEBI" id="CHEBI:15377"/>
        <dbReference type="ChEBI" id="CHEBI:78480"/>
        <dbReference type="ChEBI" id="CHEBI:78481"/>
    </reaction>
    <physiologicalReaction direction="left-to-right" evidence="22">
        <dbReference type="Rhea" id="RHEA:41909"/>
    </physiologicalReaction>
</comment>
<evidence type="ECO:0000256" key="19">
    <source>
        <dbReference type="ARBA" id="ARBA00023394"/>
    </source>
</evidence>
<dbReference type="Pfam" id="PF21149">
    <property type="entry name" value="FAS_pseudo-KR"/>
    <property type="match status" value="1"/>
</dbReference>
<evidence type="ECO:0000256" key="48">
    <source>
        <dbReference type="ARBA" id="ARBA00049109"/>
    </source>
</evidence>
<dbReference type="Gene3D" id="1.10.1200.10">
    <property type="entry name" value="ACP-like"/>
    <property type="match status" value="1"/>
</dbReference>
<dbReference type="Pfam" id="PF08659">
    <property type="entry name" value="KR"/>
    <property type="match status" value="1"/>
</dbReference>
<dbReference type="EMBL" id="JRES01001625">
    <property type="protein sequence ID" value="KNC21349.1"/>
    <property type="molecule type" value="Genomic_DNA"/>
</dbReference>
<evidence type="ECO:0000256" key="23">
    <source>
        <dbReference type="ARBA" id="ARBA00023402"/>
    </source>
</evidence>
<comment type="catalytic activity">
    <reaction evidence="37">
        <text>hexadecanoyl-[ACP] + malonyl-[ACP] + H(+) = 3-oxooctadecanoyl-[ACP] + holo-[ACP] + CO2</text>
        <dbReference type="Rhea" id="RHEA:41916"/>
        <dbReference type="Rhea" id="RHEA-COMP:9623"/>
        <dbReference type="Rhea" id="RHEA-COMP:9652"/>
        <dbReference type="Rhea" id="RHEA-COMP:9653"/>
        <dbReference type="Rhea" id="RHEA-COMP:9685"/>
        <dbReference type="ChEBI" id="CHEBI:15378"/>
        <dbReference type="ChEBI" id="CHEBI:16526"/>
        <dbReference type="ChEBI" id="CHEBI:64479"/>
        <dbReference type="ChEBI" id="CHEBI:78449"/>
        <dbReference type="ChEBI" id="CHEBI:78483"/>
        <dbReference type="ChEBI" id="CHEBI:78487"/>
    </reaction>
    <physiologicalReaction direction="left-to-right" evidence="37">
        <dbReference type="Rhea" id="RHEA:41917"/>
    </physiologicalReaction>
</comment>
<comment type="catalytic activity">
    <reaction evidence="54">
        <text>(2E)-decenoyl-[ACP] + NADPH + H(+) = decanoyl-[ACP] + NADP(+)</text>
        <dbReference type="Rhea" id="RHEA:41864"/>
        <dbReference type="Rhea" id="RHEA-COMP:9639"/>
        <dbReference type="Rhea" id="RHEA-COMP:9640"/>
        <dbReference type="ChEBI" id="CHEBI:15378"/>
        <dbReference type="ChEBI" id="CHEBI:57783"/>
        <dbReference type="ChEBI" id="CHEBI:58349"/>
        <dbReference type="ChEBI" id="CHEBI:78467"/>
        <dbReference type="ChEBI" id="CHEBI:78468"/>
    </reaction>
    <physiologicalReaction direction="left-to-right" evidence="54">
        <dbReference type="Rhea" id="RHEA:41865"/>
    </physiologicalReaction>
</comment>
<evidence type="ECO:0000313" key="60">
    <source>
        <dbReference type="EMBL" id="KNC21349.1"/>
    </source>
</evidence>
<dbReference type="GO" id="GO:0016297">
    <property type="term" value="F:fatty acyl-[ACP] hydrolase activity"/>
    <property type="evidence" value="ECO:0007669"/>
    <property type="project" value="UniProtKB-EC"/>
</dbReference>
<evidence type="ECO:0000259" key="58">
    <source>
        <dbReference type="PROSITE" id="PS52004"/>
    </source>
</evidence>
<dbReference type="InterPro" id="IPR016035">
    <property type="entry name" value="Acyl_Trfase/lysoPLipase"/>
</dbReference>
<keyword evidence="61" id="KW-1185">Reference proteome</keyword>
<dbReference type="InterPro" id="IPR016036">
    <property type="entry name" value="Malonyl_transacylase_ACP-bd"/>
</dbReference>
<dbReference type="InterPro" id="IPR001031">
    <property type="entry name" value="Thioesterase"/>
</dbReference>
<comment type="catalytic activity">
    <reaction evidence="35">
        <text>3-oxobutanoyl-[ACP] + NADPH + H(+) = (3R)-hydroxybutanoyl-[ACP] + NADP(+)</text>
        <dbReference type="Rhea" id="RHEA:41804"/>
        <dbReference type="Rhea" id="RHEA-COMP:9625"/>
        <dbReference type="Rhea" id="RHEA-COMP:9626"/>
        <dbReference type="ChEBI" id="CHEBI:15378"/>
        <dbReference type="ChEBI" id="CHEBI:57783"/>
        <dbReference type="ChEBI" id="CHEBI:58349"/>
        <dbReference type="ChEBI" id="CHEBI:78450"/>
        <dbReference type="ChEBI" id="CHEBI:78451"/>
    </reaction>
    <physiologicalReaction direction="left-to-right" evidence="35">
        <dbReference type="Rhea" id="RHEA:41805"/>
    </physiologicalReaction>
</comment>
<evidence type="ECO:0000256" key="32">
    <source>
        <dbReference type="ARBA" id="ARBA00047578"/>
    </source>
</evidence>
<dbReference type="FunFam" id="1.10.1200.10:FF:000013">
    <property type="entry name" value="Fatty acid synthase"/>
    <property type="match status" value="1"/>
</dbReference>
<dbReference type="SMART" id="SM00827">
    <property type="entry name" value="PKS_AT"/>
    <property type="match status" value="1"/>
</dbReference>
<evidence type="ECO:0000256" key="34">
    <source>
        <dbReference type="ARBA" id="ARBA00047897"/>
    </source>
</evidence>
<comment type="catalytic activity">
    <reaction evidence="52">
        <text>3-oxooctanoyl-[ACP] + NADPH + H(+) = (3R)-hydroxyoctanoyl-[ACP] + NADP(+)</text>
        <dbReference type="Rhea" id="RHEA:41840"/>
        <dbReference type="Rhea" id="RHEA-COMP:9633"/>
        <dbReference type="Rhea" id="RHEA-COMP:9634"/>
        <dbReference type="ChEBI" id="CHEBI:15378"/>
        <dbReference type="ChEBI" id="CHEBI:57783"/>
        <dbReference type="ChEBI" id="CHEBI:58349"/>
        <dbReference type="ChEBI" id="CHEBI:78460"/>
        <dbReference type="ChEBI" id="CHEBI:78461"/>
    </reaction>
    <physiologicalReaction direction="left-to-right" evidence="52">
        <dbReference type="Rhea" id="RHEA:41841"/>
    </physiologicalReaction>
</comment>
<comment type="catalytic activity">
    <reaction evidence="21">
        <text>(3R)-hydroxyoctadecanoyl-[ACP] = (2E)-octadecenoyl-[ACP] + H2O</text>
        <dbReference type="Rhea" id="RHEA:41924"/>
        <dbReference type="Rhea" id="RHEA-COMP:9654"/>
        <dbReference type="Rhea" id="RHEA-COMP:9655"/>
        <dbReference type="ChEBI" id="CHEBI:15377"/>
        <dbReference type="ChEBI" id="CHEBI:78488"/>
        <dbReference type="ChEBI" id="CHEBI:78489"/>
    </reaction>
    <physiologicalReaction direction="left-to-right" evidence="21">
        <dbReference type="Rhea" id="RHEA:41925"/>
    </physiologicalReaction>
</comment>
<dbReference type="Pfam" id="PF00975">
    <property type="entry name" value="Thioesterase"/>
    <property type="match status" value="1"/>
</dbReference>
<dbReference type="InterPro" id="IPR057326">
    <property type="entry name" value="KR_dom"/>
</dbReference>
<keyword evidence="10" id="KW-0808">Transferase</keyword>
<feature type="domain" description="Carrier" evidence="57">
    <location>
        <begin position="2012"/>
        <end position="2089"/>
    </location>
</feature>
<dbReference type="InterPro" id="IPR001227">
    <property type="entry name" value="Ac_transferase_dom_sf"/>
</dbReference>
<comment type="catalytic activity">
    <reaction evidence="41">
        <text>a fatty acyl-[ACP] + malonyl-[ACP] + H(+) = a 3-oxoacyl-[ACP] + holo-[ACP] + CO2</text>
        <dbReference type="Rhea" id="RHEA:22836"/>
        <dbReference type="Rhea" id="RHEA-COMP:9623"/>
        <dbReference type="Rhea" id="RHEA-COMP:9685"/>
        <dbReference type="Rhea" id="RHEA-COMP:9916"/>
        <dbReference type="Rhea" id="RHEA-COMP:14125"/>
        <dbReference type="ChEBI" id="CHEBI:15378"/>
        <dbReference type="ChEBI" id="CHEBI:16526"/>
        <dbReference type="ChEBI" id="CHEBI:64479"/>
        <dbReference type="ChEBI" id="CHEBI:78449"/>
        <dbReference type="ChEBI" id="CHEBI:78776"/>
        <dbReference type="ChEBI" id="CHEBI:138651"/>
        <dbReference type="EC" id="2.3.1.41"/>
    </reaction>
    <physiologicalReaction direction="left-to-right" evidence="41">
        <dbReference type="Rhea" id="RHEA:22837"/>
    </physiologicalReaction>
</comment>
<keyword evidence="14" id="KW-0511">Multifunctional enzyme</keyword>
<evidence type="ECO:0000256" key="16">
    <source>
        <dbReference type="ARBA" id="ARBA00023351"/>
    </source>
</evidence>
<comment type="catalytic activity">
    <reaction evidence="51">
        <text>3-oxohexadecanoyl-[ACP] + NADPH + H(+) = (3R)-hydroxyhexadecanoyl-[ACP] + NADP(+)</text>
        <dbReference type="Rhea" id="RHEA:41904"/>
        <dbReference type="Rhea" id="RHEA-COMP:9649"/>
        <dbReference type="Rhea" id="RHEA-COMP:9650"/>
        <dbReference type="ChEBI" id="CHEBI:15378"/>
        <dbReference type="ChEBI" id="CHEBI:57783"/>
        <dbReference type="ChEBI" id="CHEBI:58349"/>
        <dbReference type="ChEBI" id="CHEBI:78478"/>
        <dbReference type="ChEBI" id="CHEBI:78480"/>
    </reaction>
    <physiologicalReaction direction="left-to-right" evidence="51">
        <dbReference type="Rhea" id="RHEA:41905"/>
    </physiologicalReaction>
</comment>
<evidence type="ECO:0000256" key="21">
    <source>
        <dbReference type="ARBA" id="ARBA00023399"/>
    </source>
</evidence>
<keyword evidence="8" id="KW-0596">Phosphopantetheine</keyword>
<dbReference type="OMA" id="KDVQHYT"/>
<dbReference type="SUPFAM" id="SSF52151">
    <property type="entry name" value="FabD/lysophospholipase-like"/>
    <property type="match status" value="1"/>
</dbReference>
<dbReference type="GO" id="GO:0004316">
    <property type="term" value="F:3-oxoacyl-[acyl-carrier-protein] reductase (NADPH) activity"/>
    <property type="evidence" value="ECO:0007669"/>
    <property type="project" value="UniProtKB-EC"/>
</dbReference>
<dbReference type="Gene3D" id="3.40.50.1820">
    <property type="entry name" value="alpha/beta hydrolase"/>
    <property type="match status" value="1"/>
</dbReference>
<evidence type="ECO:0000256" key="54">
    <source>
        <dbReference type="ARBA" id="ARBA00049521"/>
    </source>
</evidence>
<dbReference type="EC" id="1.1.1.100" evidence="5"/>
<evidence type="ECO:0000256" key="44">
    <source>
        <dbReference type="ARBA" id="ARBA00048691"/>
    </source>
</evidence>
<dbReference type="Pfam" id="PF16197">
    <property type="entry name" value="KAsynt_C_assoc"/>
    <property type="match status" value="1"/>
</dbReference>
<evidence type="ECO:0000256" key="41">
    <source>
        <dbReference type="ARBA" id="ARBA00048506"/>
    </source>
</evidence>
<dbReference type="GO" id="GO:0004315">
    <property type="term" value="F:3-oxoacyl-[acyl-carrier-protein] synthase activity"/>
    <property type="evidence" value="ECO:0007669"/>
    <property type="project" value="UniProtKB-EC"/>
</dbReference>
<evidence type="ECO:0000256" key="24">
    <source>
        <dbReference type="ARBA" id="ARBA00023442"/>
    </source>
</evidence>
<dbReference type="InterPro" id="IPR011032">
    <property type="entry name" value="GroES-like_sf"/>
</dbReference>
<dbReference type="SUPFAM" id="SSF50129">
    <property type="entry name" value="GroES-like"/>
    <property type="match status" value="1"/>
</dbReference>
<keyword evidence="11" id="KW-0702">S-nitrosylation</keyword>
<dbReference type="InterPro" id="IPR009081">
    <property type="entry name" value="PP-bd_ACP"/>
</dbReference>
<comment type="catalytic activity">
    <reaction evidence="23">
        <text>(3R)-hydroxybutanoyl-[ACP] = (2E)-butenoyl-[ACP] + H2O</text>
        <dbReference type="Rhea" id="RHEA:41808"/>
        <dbReference type="Rhea" id="RHEA-COMP:9626"/>
        <dbReference type="Rhea" id="RHEA-COMP:9627"/>
        <dbReference type="ChEBI" id="CHEBI:15377"/>
        <dbReference type="ChEBI" id="CHEBI:78451"/>
        <dbReference type="ChEBI" id="CHEBI:78453"/>
    </reaction>
    <physiologicalReaction direction="left-to-right" evidence="23">
        <dbReference type="Rhea" id="RHEA:41809"/>
    </physiologicalReaction>
</comment>
<dbReference type="SMART" id="SM00829">
    <property type="entry name" value="PKS_ER"/>
    <property type="match status" value="1"/>
</dbReference>
<dbReference type="InterPro" id="IPR029058">
    <property type="entry name" value="AB_hydrolase_fold"/>
</dbReference>
<evidence type="ECO:0000256" key="3">
    <source>
        <dbReference type="ARBA" id="ARBA00012480"/>
    </source>
</evidence>
<evidence type="ECO:0000256" key="49">
    <source>
        <dbReference type="ARBA" id="ARBA00049171"/>
    </source>
</evidence>
<evidence type="ECO:0000256" key="40">
    <source>
        <dbReference type="ARBA" id="ARBA00048420"/>
    </source>
</evidence>
<dbReference type="GO" id="GO:0031177">
    <property type="term" value="F:phosphopantetheine binding"/>
    <property type="evidence" value="ECO:0007669"/>
    <property type="project" value="InterPro"/>
</dbReference>
<dbReference type="Gene3D" id="3.40.366.10">
    <property type="entry name" value="Malonyl-Coenzyme A Acyl Carrier Protein, domain 2"/>
    <property type="match status" value="1"/>
</dbReference>
<dbReference type="GO" id="GO:0004313">
    <property type="term" value="F:[acyl-carrier-protein] S-acetyltransferase activity"/>
    <property type="evidence" value="ECO:0007669"/>
    <property type="project" value="UniProtKB-EC"/>
</dbReference>
<comment type="catalytic activity">
    <reaction evidence="15">
        <text>(3R)-hydroxyoctanoyl-[ACP] = (2E)-octenoyl-[ACP] + H2O</text>
        <dbReference type="Rhea" id="RHEA:41844"/>
        <dbReference type="Rhea" id="RHEA-COMP:9634"/>
        <dbReference type="Rhea" id="RHEA-COMP:9635"/>
        <dbReference type="ChEBI" id="CHEBI:15377"/>
        <dbReference type="ChEBI" id="CHEBI:78461"/>
        <dbReference type="ChEBI" id="CHEBI:78462"/>
    </reaction>
    <physiologicalReaction direction="left-to-right" evidence="15">
        <dbReference type="Rhea" id="RHEA:41845"/>
    </physiologicalReaction>
</comment>
<feature type="region of interest" description="C-terminal hotdog fold" evidence="56">
    <location>
        <begin position="1014"/>
        <end position="1141"/>
    </location>
</feature>
<comment type="catalytic activity">
    <reaction evidence="16">
        <text>(3R)-hydroxydodecanoyl-[ACP] = (2E)-dodecenoyl-[ACP] + H2O</text>
        <dbReference type="Rhea" id="RHEA:41876"/>
        <dbReference type="Rhea" id="RHEA-COMP:9642"/>
        <dbReference type="Rhea" id="RHEA-COMP:9643"/>
        <dbReference type="ChEBI" id="CHEBI:15377"/>
        <dbReference type="ChEBI" id="CHEBI:78470"/>
        <dbReference type="ChEBI" id="CHEBI:78472"/>
    </reaction>
    <physiologicalReaction direction="left-to-right" evidence="16">
        <dbReference type="Rhea" id="RHEA:41877"/>
    </physiologicalReaction>
</comment>
<dbReference type="InterPro" id="IPR049552">
    <property type="entry name" value="PKS_DH_N"/>
</dbReference>
<evidence type="ECO:0000256" key="31">
    <source>
        <dbReference type="ARBA" id="ARBA00047500"/>
    </source>
</evidence>
<dbReference type="OrthoDB" id="329835at2759"/>
<evidence type="ECO:0000256" key="37">
    <source>
        <dbReference type="ARBA" id="ARBA00048051"/>
    </source>
</evidence>
<dbReference type="InterPro" id="IPR014043">
    <property type="entry name" value="Acyl_transferase_dom"/>
</dbReference>
<dbReference type="CDD" id="cd05195">
    <property type="entry name" value="enoyl_red"/>
    <property type="match status" value="1"/>
</dbReference>
<comment type="catalytic activity">
    <reaction evidence="26">
        <text>3-oxooctadecanoyl-[ACP] + NADPH + H(+) = (3R)-hydroxyoctadecanoyl-[ACP] + NADP(+)</text>
        <dbReference type="Rhea" id="RHEA:41920"/>
        <dbReference type="Rhea" id="RHEA-COMP:9653"/>
        <dbReference type="Rhea" id="RHEA-COMP:9654"/>
        <dbReference type="ChEBI" id="CHEBI:15378"/>
        <dbReference type="ChEBI" id="CHEBI:57783"/>
        <dbReference type="ChEBI" id="CHEBI:58349"/>
        <dbReference type="ChEBI" id="CHEBI:78487"/>
        <dbReference type="ChEBI" id="CHEBI:78488"/>
    </reaction>
    <physiologicalReaction direction="left-to-right" evidence="26">
        <dbReference type="Rhea" id="RHEA:41921"/>
    </physiologicalReaction>
</comment>
<dbReference type="InterPro" id="IPR016039">
    <property type="entry name" value="Thiolase-like"/>
</dbReference>
<comment type="catalytic activity">
    <reaction evidence="32">
        <text>dodecanoyl-[ACP] + malonyl-[ACP] + H(+) = 3-oxotetradecanoyl-[ACP] + holo-[ACP] + CO2</text>
        <dbReference type="Rhea" id="RHEA:41884"/>
        <dbReference type="Rhea" id="RHEA-COMP:9623"/>
        <dbReference type="Rhea" id="RHEA-COMP:9644"/>
        <dbReference type="Rhea" id="RHEA-COMP:9645"/>
        <dbReference type="Rhea" id="RHEA-COMP:9685"/>
        <dbReference type="ChEBI" id="CHEBI:15378"/>
        <dbReference type="ChEBI" id="CHEBI:16526"/>
        <dbReference type="ChEBI" id="CHEBI:64479"/>
        <dbReference type="ChEBI" id="CHEBI:65264"/>
        <dbReference type="ChEBI" id="CHEBI:78449"/>
        <dbReference type="ChEBI" id="CHEBI:78473"/>
    </reaction>
    <physiologicalReaction direction="left-to-right" evidence="32">
        <dbReference type="Rhea" id="RHEA:41885"/>
    </physiologicalReaction>
</comment>
<evidence type="ECO:0000256" key="5">
    <source>
        <dbReference type="ARBA" id="ARBA00012948"/>
    </source>
</evidence>
<feature type="active site" description="Proton donor; for dehydratase activity" evidence="56">
    <location>
        <position position="1064"/>
    </location>
</feature>
<comment type="catalytic activity">
    <reaction evidence="19">
        <text>a (3R)-hydroxyacyl-[ACP] = a (2E)-enoyl-[ACP] + H2O</text>
        <dbReference type="Rhea" id="RHEA:13097"/>
        <dbReference type="Rhea" id="RHEA-COMP:9925"/>
        <dbReference type="Rhea" id="RHEA-COMP:9945"/>
        <dbReference type="ChEBI" id="CHEBI:15377"/>
        <dbReference type="ChEBI" id="CHEBI:78784"/>
        <dbReference type="ChEBI" id="CHEBI:78827"/>
        <dbReference type="EC" id="4.2.1.59"/>
    </reaction>
    <physiologicalReaction direction="left-to-right" evidence="19">
        <dbReference type="Rhea" id="RHEA:13098"/>
    </physiologicalReaction>
</comment>
<comment type="catalytic activity">
    <reaction evidence="40">
        <text>(2E)-octenoyl-[ACP] + NADPH + H(+) = octanoyl-[ACP] + NADP(+)</text>
        <dbReference type="Rhea" id="RHEA:41848"/>
        <dbReference type="Rhea" id="RHEA-COMP:9635"/>
        <dbReference type="Rhea" id="RHEA-COMP:9636"/>
        <dbReference type="ChEBI" id="CHEBI:15378"/>
        <dbReference type="ChEBI" id="CHEBI:57783"/>
        <dbReference type="ChEBI" id="CHEBI:58349"/>
        <dbReference type="ChEBI" id="CHEBI:78462"/>
        <dbReference type="ChEBI" id="CHEBI:78463"/>
    </reaction>
    <physiologicalReaction direction="left-to-right" evidence="40">
        <dbReference type="Rhea" id="RHEA:41849"/>
    </physiologicalReaction>
</comment>
<comment type="catalytic activity">
    <reaction evidence="30">
        <text>tetradecanoyl-[ACP] + malonyl-[ACP] + H(+) = 3-oxohexadecanoyl-[ACP] + holo-[ACP] + CO2</text>
        <dbReference type="Rhea" id="RHEA:41900"/>
        <dbReference type="Rhea" id="RHEA-COMP:9623"/>
        <dbReference type="Rhea" id="RHEA-COMP:9648"/>
        <dbReference type="Rhea" id="RHEA-COMP:9649"/>
        <dbReference type="Rhea" id="RHEA-COMP:9685"/>
        <dbReference type="ChEBI" id="CHEBI:15378"/>
        <dbReference type="ChEBI" id="CHEBI:16526"/>
        <dbReference type="ChEBI" id="CHEBI:64479"/>
        <dbReference type="ChEBI" id="CHEBI:78449"/>
        <dbReference type="ChEBI" id="CHEBI:78477"/>
        <dbReference type="ChEBI" id="CHEBI:78478"/>
    </reaction>
    <physiologicalReaction direction="left-to-right" evidence="30">
        <dbReference type="Rhea" id="RHEA:41901"/>
    </physiologicalReaction>
</comment>
<dbReference type="InterPro" id="IPR020843">
    <property type="entry name" value="ER"/>
</dbReference>
<evidence type="ECO:0000256" key="35">
    <source>
        <dbReference type="ARBA" id="ARBA00047953"/>
    </source>
</evidence>
<dbReference type="InterPro" id="IPR020806">
    <property type="entry name" value="PKS_PP-bd"/>
</dbReference>
<comment type="catalytic activity">
    <reaction evidence="38">
        <text>(2E)-dodecenoyl-[ACP] + NADPH + H(+) = dodecanoyl-[ACP] + NADP(+)</text>
        <dbReference type="Rhea" id="RHEA:41880"/>
        <dbReference type="Rhea" id="RHEA-COMP:9643"/>
        <dbReference type="Rhea" id="RHEA-COMP:9644"/>
        <dbReference type="ChEBI" id="CHEBI:15378"/>
        <dbReference type="ChEBI" id="CHEBI:57783"/>
        <dbReference type="ChEBI" id="CHEBI:58349"/>
        <dbReference type="ChEBI" id="CHEBI:65264"/>
        <dbReference type="ChEBI" id="CHEBI:78472"/>
    </reaction>
    <physiologicalReaction direction="left-to-right" evidence="38">
        <dbReference type="Rhea" id="RHEA:41881"/>
    </physiologicalReaction>
</comment>
<evidence type="ECO:0000256" key="4">
    <source>
        <dbReference type="ARBA" id="ARBA00012873"/>
    </source>
</evidence>
<dbReference type="CDD" id="cd00833">
    <property type="entry name" value="PKS"/>
    <property type="match status" value="1"/>
</dbReference>
<dbReference type="EC" id="2.3.1.85" evidence="4"/>
<dbReference type="EC" id="2.3.1.41" evidence="6"/>
<evidence type="ECO:0000313" key="61">
    <source>
        <dbReference type="Proteomes" id="UP000037069"/>
    </source>
</evidence>
<dbReference type="SUPFAM" id="SSF53474">
    <property type="entry name" value="alpha/beta-Hydrolases"/>
    <property type="match status" value="1"/>
</dbReference>
<dbReference type="SMART" id="SM00822">
    <property type="entry name" value="PKS_KR"/>
    <property type="match status" value="1"/>
</dbReference>
<evidence type="ECO:0000256" key="36">
    <source>
        <dbReference type="ARBA" id="ARBA00047961"/>
    </source>
</evidence>
<gene>
    <name evidence="60" type="ORF">FF38_13056</name>
</gene>
<dbReference type="Pfam" id="PF00109">
    <property type="entry name" value="ketoacyl-synt"/>
    <property type="match status" value="1"/>
</dbReference>
<protein>
    <recommendedName>
        <fullName evidence="7">Fatty acid synthase</fullName>
        <ecNumber evidence="5">1.1.1.100</ecNumber>
        <ecNumber evidence="2">1.3.1.39</ecNumber>
        <ecNumber evidence="6">2.3.1.41</ecNumber>
        <ecNumber evidence="4">2.3.1.85</ecNumber>
        <ecNumber evidence="3">3.1.2.14</ecNumber>
    </recommendedName>
</protein>
<dbReference type="SUPFAM" id="SSF55048">
    <property type="entry name" value="Probable ACP-binding domain of malonyl-CoA ACP transacylase"/>
    <property type="match status" value="1"/>
</dbReference>
<dbReference type="InterPro" id="IPR014030">
    <property type="entry name" value="Ketoacyl_synth_N"/>
</dbReference>
<feature type="domain" description="Ketosynthase family 3 (KS3)" evidence="58">
    <location>
        <begin position="33"/>
        <end position="438"/>
    </location>
</feature>
<comment type="catalytic activity">
    <reaction evidence="17">
        <text>(3R)-hydroxyhexanoyl-[ACP] = (2E)-hexenoyl-[ACP] + H2O</text>
        <dbReference type="Rhea" id="RHEA:41828"/>
        <dbReference type="Rhea" id="RHEA-COMP:9630"/>
        <dbReference type="Rhea" id="RHEA-COMP:9631"/>
        <dbReference type="ChEBI" id="CHEBI:15377"/>
        <dbReference type="ChEBI" id="CHEBI:78457"/>
        <dbReference type="ChEBI" id="CHEBI:78458"/>
    </reaction>
    <physiologicalReaction direction="left-to-right" evidence="17">
        <dbReference type="Rhea" id="RHEA:41829"/>
    </physiologicalReaction>
</comment>
<dbReference type="InterPro" id="IPR020841">
    <property type="entry name" value="PKS_Beta-ketoAc_synthase_dom"/>
</dbReference>
<comment type="function">
    <text evidence="24">Fatty acid synthetase is a multifunctional enzyme that catalyzes the de novo biosynthesis of long-chain saturated fatty acids starting from acetyl-CoA and malonyl-CoA in the presence of NADPH. This multifunctional protein contains 7 catalytic activities and a site for the binding of the prosthetic group 4'-phosphopantetheine of the acyl carrier protein ([ACP]) domain.</text>
</comment>
<dbReference type="InterPro" id="IPR013968">
    <property type="entry name" value="PKS_KR"/>
</dbReference>
<dbReference type="InterPro" id="IPR036736">
    <property type="entry name" value="ACP-like_sf"/>
</dbReference>
<comment type="catalytic activity">
    <reaction evidence="45">
        <text>hexadecanoyl-[ACP] + H2O = hexadecanoate + holo-[ACP] + H(+)</text>
        <dbReference type="Rhea" id="RHEA:41932"/>
        <dbReference type="Rhea" id="RHEA-COMP:9652"/>
        <dbReference type="Rhea" id="RHEA-COMP:9685"/>
        <dbReference type="ChEBI" id="CHEBI:7896"/>
        <dbReference type="ChEBI" id="CHEBI:15377"/>
        <dbReference type="ChEBI" id="CHEBI:15378"/>
        <dbReference type="ChEBI" id="CHEBI:64479"/>
        <dbReference type="ChEBI" id="CHEBI:78483"/>
        <dbReference type="EC" id="3.1.2.14"/>
    </reaction>
    <physiologicalReaction direction="left-to-right" evidence="45">
        <dbReference type="Rhea" id="RHEA:41933"/>
    </physiologicalReaction>
</comment>
<dbReference type="GO" id="GO:0141148">
    <property type="term" value="F:enoyl-[acyl-carrier-protein] reductase (NADPH) activity"/>
    <property type="evidence" value="ECO:0007669"/>
    <property type="project" value="UniProtKB-EC"/>
</dbReference>
<keyword evidence="12" id="KW-0663">Pyridoxal phosphate</keyword>
<dbReference type="Pfam" id="PF21089">
    <property type="entry name" value="PKS_DH_N"/>
    <property type="match status" value="1"/>
</dbReference>
<name>A0A0L0BQ63_LUCCU</name>
<evidence type="ECO:0000256" key="52">
    <source>
        <dbReference type="ARBA" id="ARBA00049422"/>
    </source>
</evidence>
<evidence type="ECO:0000256" key="46">
    <source>
        <dbReference type="ARBA" id="ARBA00048935"/>
    </source>
</evidence>
<dbReference type="EC" id="1.3.1.39" evidence="2"/>
<dbReference type="SUPFAM" id="SSF53901">
    <property type="entry name" value="Thiolase-like"/>
    <property type="match status" value="1"/>
</dbReference>
<comment type="catalytic activity">
    <reaction evidence="36">
        <text>acetyl-[ACP] + malonyl-[ACP] + H(+) = 3-oxobutanoyl-[ACP] + holo-[ACP] + CO2</text>
        <dbReference type="Rhea" id="RHEA:41800"/>
        <dbReference type="Rhea" id="RHEA-COMP:9621"/>
        <dbReference type="Rhea" id="RHEA-COMP:9623"/>
        <dbReference type="Rhea" id="RHEA-COMP:9625"/>
        <dbReference type="Rhea" id="RHEA-COMP:9685"/>
        <dbReference type="ChEBI" id="CHEBI:15378"/>
        <dbReference type="ChEBI" id="CHEBI:16526"/>
        <dbReference type="ChEBI" id="CHEBI:64479"/>
        <dbReference type="ChEBI" id="CHEBI:78446"/>
        <dbReference type="ChEBI" id="CHEBI:78449"/>
        <dbReference type="ChEBI" id="CHEBI:78450"/>
    </reaction>
    <physiologicalReaction direction="left-to-right" evidence="36">
        <dbReference type="Rhea" id="RHEA:41801"/>
    </physiologicalReaction>
</comment>
<comment type="catalytic activity">
    <reaction evidence="48">
        <text>decanoyl-[ACP] + malonyl-[ACP] + H(+) = 3-oxododecanoyl-[ACP] + holo-[ACP] + CO2</text>
        <dbReference type="Rhea" id="RHEA:41868"/>
        <dbReference type="Rhea" id="RHEA-COMP:9623"/>
        <dbReference type="Rhea" id="RHEA-COMP:9640"/>
        <dbReference type="Rhea" id="RHEA-COMP:9641"/>
        <dbReference type="Rhea" id="RHEA-COMP:9685"/>
        <dbReference type="ChEBI" id="CHEBI:15378"/>
        <dbReference type="ChEBI" id="CHEBI:16526"/>
        <dbReference type="ChEBI" id="CHEBI:64479"/>
        <dbReference type="ChEBI" id="CHEBI:78449"/>
        <dbReference type="ChEBI" id="CHEBI:78468"/>
        <dbReference type="ChEBI" id="CHEBI:78469"/>
    </reaction>
    <physiologicalReaction direction="left-to-right" evidence="48">
        <dbReference type="Rhea" id="RHEA:41869"/>
    </physiologicalReaction>
</comment>
<comment type="catalytic activity">
    <reaction evidence="55">
        <text>octanoyl-[ACP] + malonyl-[ACP] + H(+) = 3-oxodecanoyl-[ACP] + holo-[ACP] + CO2</text>
        <dbReference type="Rhea" id="RHEA:41852"/>
        <dbReference type="Rhea" id="RHEA-COMP:9623"/>
        <dbReference type="Rhea" id="RHEA-COMP:9636"/>
        <dbReference type="Rhea" id="RHEA-COMP:9637"/>
        <dbReference type="Rhea" id="RHEA-COMP:9685"/>
        <dbReference type="ChEBI" id="CHEBI:15378"/>
        <dbReference type="ChEBI" id="CHEBI:16526"/>
        <dbReference type="ChEBI" id="CHEBI:64479"/>
        <dbReference type="ChEBI" id="CHEBI:78449"/>
        <dbReference type="ChEBI" id="CHEBI:78463"/>
        <dbReference type="ChEBI" id="CHEBI:78464"/>
    </reaction>
    <physiologicalReaction direction="left-to-right" evidence="55">
        <dbReference type="Rhea" id="RHEA:41853"/>
    </physiologicalReaction>
</comment>
<dbReference type="SMART" id="SM00823">
    <property type="entry name" value="PKS_PP"/>
    <property type="match status" value="1"/>
</dbReference>
<dbReference type="InterPro" id="IPR032821">
    <property type="entry name" value="PKS_assoc"/>
</dbReference>
<comment type="catalytic activity">
    <reaction evidence="39">
        <text>tetradecanoyl-[ACP] + H2O = tetradecanoate + holo-[ACP] + H(+)</text>
        <dbReference type="Rhea" id="RHEA:30123"/>
        <dbReference type="Rhea" id="RHEA-COMP:9648"/>
        <dbReference type="Rhea" id="RHEA-COMP:9685"/>
        <dbReference type="ChEBI" id="CHEBI:15377"/>
        <dbReference type="ChEBI" id="CHEBI:15378"/>
        <dbReference type="ChEBI" id="CHEBI:30807"/>
        <dbReference type="ChEBI" id="CHEBI:64479"/>
        <dbReference type="ChEBI" id="CHEBI:78477"/>
        <dbReference type="EC" id="3.1.2.14"/>
    </reaction>
    <physiologicalReaction direction="left-to-right" evidence="39">
        <dbReference type="Rhea" id="RHEA:30124"/>
    </physiologicalReaction>
</comment>
<dbReference type="Pfam" id="PF02801">
    <property type="entry name" value="Ketoacyl-synt_C"/>
    <property type="match status" value="1"/>
</dbReference>
<dbReference type="PANTHER" id="PTHR43775:SF23">
    <property type="entry name" value="FATTY ACID SYNTHASE 3"/>
    <property type="match status" value="1"/>
</dbReference>
<evidence type="ECO:0000256" key="15">
    <source>
        <dbReference type="ARBA" id="ARBA00023332"/>
    </source>
</evidence>
<comment type="catalytic activity">
    <reaction evidence="49">
        <text>(2E)-tetradecenoyl-[ACP] + NADPH + H(+) = tetradecanoyl-[ACP] + NADP(+)</text>
        <dbReference type="Rhea" id="RHEA:41896"/>
        <dbReference type="Rhea" id="RHEA-COMP:9647"/>
        <dbReference type="Rhea" id="RHEA-COMP:9648"/>
        <dbReference type="ChEBI" id="CHEBI:15378"/>
        <dbReference type="ChEBI" id="CHEBI:57783"/>
        <dbReference type="ChEBI" id="CHEBI:58349"/>
        <dbReference type="ChEBI" id="CHEBI:78475"/>
        <dbReference type="ChEBI" id="CHEBI:78477"/>
    </reaction>
    <physiologicalReaction direction="left-to-right" evidence="49">
        <dbReference type="Rhea" id="RHEA:41897"/>
    </physiologicalReaction>
</comment>
<evidence type="ECO:0000256" key="9">
    <source>
        <dbReference type="ARBA" id="ARBA00022553"/>
    </source>
</evidence>
<comment type="pathway">
    <text evidence="1">Lipid metabolism.</text>
</comment>
<evidence type="ECO:0000256" key="26">
    <source>
        <dbReference type="ARBA" id="ARBA00047300"/>
    </source>
</evidence>
<keyword evidence="9" id="KW-0597">Phosphoprotein</keyword>
<comment type="catalytic activity">
    <reaction evidence="29">
        <text>3-oxodecanoyl-[ACP] + NADPH + H(+) = (3R)-hydroxydecanoyl-[ACP] + NADP(+)</text>
        <dbReference type="Rhea" id="RHEA:41856"/>
        <dbReference type="Rhea" id="RHEA-COMP:9637"/>
        <dbReference type="Rhea" id="RHEA-COMP:9638"/>
        <dbReference type="ChEBI" id="CHEBI:15378"/>
        <dbReference type="ChEBI" id="CHEBI:57783"/>
        <dbReference type="ChEBI" id="CHEBI:58349"/>
        <dbReference type="ChEBI" id="CHEBI:78464"/>
        <dbReference type="ChEBI" id="CHEBI:78466"/>
    </reaction>
    <physiologicalReaction direction="left-to-right" evidence="29">
        <dbReference type="Rhea" id="RHEA:41857"/>
    </physiologicalReaction>
</comment>
<evidence type="ECO:0000256" key="2">
    <source>
        <dbReference type="ARBA" id="ARBA00012004"/>
    </source>
</evidence>
<evidence type="ECO:0000256" key="13">
    <source>
        <dbReference type="ARBA" id="ARBA00022990"/>
    </source>
</evidence>
<evidence type="ECO:0000256" key="10">
    <source>
        <dbReference type="ARBA" id="ARBA00022679"/>
    </source>
</evidence>
<dbReference type="PROSITE" id="PS00606">
    <property type="entry name" value="KS3_1"/>
    <property type="match status" value="1"/>
</dbReference>
<comment type="catalytic activity">
    <reaction evidence="27">
        <text>hexanoyl-[ACP] + malonyl-[ACP] + H(+) = 3-oxooctanoyl-[ACP] + holo-[ACP] + CO2</text>
        <dbReference type="Rhea" id="RHEA:41836"/>
        <dbReference type="Rhea" id="RHEA-COMP:9623"/>
        <dbReference type="Rhea" id="RHEA-COMP:9632"/>
        <dbReference type="Rhea" id="RHEA-COMP:9633"/>
        <dbReference type="Rhea" id="RHEA-COMP:9685"/>
        <dbReference type="ChEBI" id="CHEBI:15378"/>
        <dbReference type="ChEBI" id="CHEBI:16526"/>
        <dbReference type="ChEBI" id="CHEBI:64479"/>
        <dbReference type="ChEBI" id="CHEBI:78449"/>
        <dbReference type="ChEBI" id="CHEBI:78459"/>
        <dbReference type="ChEBI" id="CHEBI:78460"/>
    </reaction>
    <physiologicalReaction direction="left-to-right" evidence="27">
        <dbReference type="Rhea" id="RHEA:41837"/>
    </physiologicalReaction>
</comment>
<dbReference type="SUPFAM" id="SSF51735">
    <property type="entry name" value="NAD(P)-binding Rossmann-fold domains"/>
    <property type="match status" value="2"/>
</dbReference>
<comment type="catalytic activity">
    <reaction evidence="53">
        <text>butanoyl-[ACP] + malonyl-[ACP] + H(+) = 3-oxohexanoyl-[ACP] + holo-[ACP] + CO2</text>
        <dbReference type="Rhea" id="RHEA:41820"/>
        <dbReference type="Rhea" id="RHEA-COMP:9623"/>
        <dbReference type="Rhea" id="RHEA-COMP:9628"/>
        <dbReference type="Rhea" id="RHEA-COMP:9629"/>
        <dbReference type="Rhea" id="RHEA-COMP:9685"/>
        <dbReference type="ChEBI" id="CHEBI:15378"/>
        <dbReference type="ChEBI" id="CHEBI:16526"/>
        <dbReference type="ChEBI" id="CHEBI:64479"/>
        <dbReference type="ChEBI" id="CHEBI:78449"/>
        <dbReference type="ChEBI" id="CHEBI:78454"/>
        <dbReference type="ChEBI" id="CHEBI:78456"/>
    </reaction>
    <physiologicalReaction direction="left-to-right" evidence="53">
        <dbReference type="Rhea" id="RHEA:41821"/>
    </physiologicalReaction>
</comment>
<evidence type="ECO:0000256" key="47">
    <source>
        <dbReference type="ARBA" id="ARBA00049019"/>
    </source>
</evidence>
<evidence type="ECO:0000256" key="25">
    <source>
        <dbReference type="ARBA" id="ARBA00044883"/>
    </source>
</evidence>
<organism evidence="60 61">
    <name type="scientific">Lucilia cuprina</name>
    <name type="common">Green bottle fly</name>
    <name type="synonym">Australian sheep blowfly</name>
    <dbReference type="NCBI Taxonomy" id="7375"/>
    <lineage>
        <taxon>Eukaryota</taxon>
        <taxon>Metazoa</taxon>
        <taxon>Ecdysozoa</taxon>
        <taxon>Arthropoda</taxon>
        <taxon>Hexapoda</taxon>
        <taxon>Insecta</taxon>
        <taxon>Pterygota</taxon>
        <taxon>Neoptera</taxon>
        <taxon>Endopterygota</taxon>
        <taxon>Diptera</taxon>
        <taxon>Brachycera</taxon>
        <taxon>Muscomorpha</taxon>
        <taxon>Oestroidea</taxon>
        <taxon>Calliphoridae</taxon>
        <taxon>Luciliinae</taxon>
        <taxon>Lucilia</taxon>
    </lineage>
</organism>
<evidence type="ECO:0000256" key="56">
    <source>
        <dbReference type="PROSITE-ProRule" id="PRU01363"/>
    </source>
</evidence>
<evidence type="ECO:0000259" key="57">
    <source>
        <dbReference type="PROSITE" id="PS50075"/>
    </source>
</evidence>
<dbReference type="InterPro" id="IPR014031">
    <property type="entry name" value="Ketoacyl_synth_C"/>
</dbReference>
<dbReference type="CDD" id="cd08954">
    <property type="entry name" value="KR_1_FAS_SDR_x"/>
    <property type="match status" value="1"/>
</dbReference>
<dbReference type="GO" id="GO:0004312">
    <property type="term" value="F:fatty acid synthase activity"/>
    <property type="evidence" value="ECO:0007669"/>
    <property type="project" value="UniProtKB-EC"/>
</dbReference>
<comment type="catalytic activity">
    <reaction evidence="34">
        <text>(2E)-hexenoyl-[ACP] + NADPH + H(+) = hexanoyl-[ACP] + NADP(+)</text>
        <dbReference type="Rhea" id="RHEA:41832"/>
        <dbReference type="Rhea" id="RHEA-COMP:9631"/>
        <dbReference type="Rhea" id="RHEA-COMP:9632"/>
        <dbReference type="ChEBI" id="CHEBI:15378"/>
        <dbReference type="ChEBI" id="CHEBI:57783"/>
        <dbReference type="ChEBI" id="CHEBI:58349"/>
        <dbReference type="ChEBI" id="CHEBI:78458"/>
        <dbReference type="ChEBI" id="CHEBI:78459"/>
    </reaction>
    <physiologicalReaction direction="left-to-right" evidence="34">
        <dbReference type="Rhea" id="RHEA:41833"/>
    </physiologicalReaction>
</comment>
<comment type="catalytic activity">
    <reaction evidence="47">
        <text>(2E)-octadecenoyl-[ACP] + NADPH + H(+) = octadecanoyl-[ACP] + NADP(+)</text>
        <dbReference type="Rhea" id="RHEA:41928"/>
        <dbReference type="Rhea" id="RHEA-COMP:9655"/>
        <dbReference type="Rhea" id="RHEA-COMP:9656"/>
        <dbReference type="ChEBI" id="CHEBI:15378"/>
        <dbReference type="ChEBI" id="CHEBI:57783"/>
        <dbReference type="ChEBI" id="CHEBI:58349"/>
        <dbReference type="ChEBI" id="CHEBI:78489"/>
        <dbReference type="ChEBI" id="CHEBI:78495"/>
    </reaction>
    <physiologicalReaction direction="left-to-right" evidence="47">
        <dbReference type="Rhea" id="RHEA:41929"/>
    </physiologicalReaction>
</comment>
<reference evidence="60 61" key="1">
    <citation type="journal article" date="2015" name="Nat. Commun.">
        <title>Lucilia cuprina genome unlocks parasitic fly biology to underpin future interventions.</title>
        <authorList>
            <person name="Anstead C.A."/>
            <person name="Korhonen P.K."/>
            <person name="Young N.D."/>
            <person name="Hall R.S."/>
            <person name="Jex A.R."/>
            <person name="Murali S.C."/>
            <person name="Hughes D.S."/>
            <person name="Lee S.F."/>
            <person name="Perry T."/>
            <person name="Stroehlein A.J."/>
            <person name="Ansell B.R."/>
            <person name="Breugelmans B."/>
            <person name="Hofmann A."/>
            <person name="Qu J."/>
            <person name="Dugan S."/>
            <person name="Lee S.L."/>
            <person name="Chao H."/>
            <person name="Dinh H."/>
            <person name="Han Y."/>
            <person name="Doddapaneni H.V."/>
            <person name="Worley K.C."/>
            <person name="Muzny D.M."/>
            <person name="Ioannidis P."/>
            <person name="Waterhouse R.M."/>
            <person name="Zdobnov E.M."/>
            <person name="James P.J."/>
            <person name="Bagnall N.H."/>
            <person name="Kotze A.C."/>
            <person name="Gibbs R.A."/>
            <person name="Richards S."/>
            <person name="Batterham P."/>
            <person name="Gasser R.B."/>
        </authorList>
    </citation>
    <scope>NUCLEOTIDE SEQUENCE [LARGE SCALE GENOMIC DNA]</scope>
    <source>
        <strain evidence="60 61">LS</strain>
        <tissue evidence="60">Full body</tissue>
    </source>
</reference>
<dbReference type="PROSITE" id="PS52004">
    <property type="entry name" value="KS3_2"/>
    <property type="match status" value="1"/>
</dbReference>
<dbReference type="Pfam" id="PF00698">
    <property type="entry name" value="Acyl_transf_1"/>
    <property type="match status" value="1"/>
</dbReference>
<proteinExistence type="predicted"/>
<dbReference type="GO" id="GO:0019171">
    <property type="term" value="F:(3R)-hydroxyacyl-[acyl-carrier-protein] dehydratase activity"/>
    <property type="evidence" value="ECO:0007669"/>
    <property type="project" value="UniProtKB-EC"/>
</dbReference>